<dbReference type="GO" id="GO:0004197">
    <property type="term" value="F:cysteine-type endopeptidase activity"/>
    <property type="evidence" value="ECO:0007669"/>
    <property type="project" value="TreeGrafter"/>
</dbReference>
<keyword evidence="3" id="KW-0813">Transport</keyword>
<dbReference type="InterPro" id="IPR005078">
    <property type="entry name" value="Peptidase_C54"/>
</dbReference>
<dbReference type="InterPro" id="IPR038765">
    <property type="entry name" value="Papain-like_cys_pep_sf"/>
</dbReference>
<dbReference type="EMBL" id="CAJOBI010129376">
    <property type="protein sequence ID" value="CAF4716932.1"/>
    <property type="molecule type" value="Genomic_DNA"/>
</dbReference>
<dbReference type="InterPro" id="IPR046792">
    <property type="entry name" value="Peptidase_C54_cat"/>
</dbReference>
<evidence type="ECO:0000256" key="1">
    <source>
        <dbReference type="ARBA" id="ARBA00004496"/>
    </source>
</evidence>
<evidence type="ECO:0000313" key="13">
    <source>
        <dbReference type="EMBL" id="CAF4679002.1"/>
    </source>
</evidence>
<accession>A0A8S3AVD4</accession>
<dbReference type="GO" id="GO:0034727">
    <property type="term" value="P:piecemeal microautophagy of the nucleus"/>
    <property type="evidence" value="ECO:0007669"/>
    <property type="project" value="TreeGrafter"/>
</dbReference>
<dbReference type="GO" id="GO:0016485">
    <property type="term" value="P:protein processing"/>
    <property type="evidence" value="ECO:0007669"/>
    <property type="project" value="TreeGrafter"/>
</dbReference>
<keyword evidence="6 11" id="KW-0378">Hydrolase</keyword>
<feature type="non-terminal residue" evidence="14">
    <location>
        <position position="1"/>
    </location>
</feature>
<sequence>HVTQPHIDTTNSFDDSSYHCDKVNRMKFSGLDPSLALAFACKSENEFDDLISKLRQVN</sequence>
<evidence type="ECO:0000256" key="6">
    <source>
        <dbReference type="ARBA" id="ARBA00022801"/>
    </source>
</evidence>
<organism evidence="14 15">
    <name type="scientific">Rotaria magnacalcarata</name>
    <dbReference type="NCBI Taxonomy" id="392030"/>
    <lineage>
        <taxon>Eukaryota</taxon>
        <taxon>Metazoa</taxon>
        <taxon>Spiralia</taxon>
        <taxon>Gnathifera</taxon>
        <taxon>Rotifera</taxon>
        <taxon>Eurotatoria</taxon>
        <taxon>Bdelloidea</taxon>
        <taxon>Philodinida</taxon>
        <taxon>Philodinidae</taxon>
        <taxon>Rotaria</taxon>
    </lineage>
</organism>
<keyword evidence="5 11" id="KW-0645">Protease</keyword>
<gene>
    <name evidence="13" type="ORF">SMN809_LOCUS42199</name>
    <name evidence="14" type="ORF">SMN809_LOCUS43685</name>
</gene>
<evidence type="ECO:0000256" key="7">
    <source>
        <dbReference type="ARBA" id="ARBA00022807"/>
    </source>
</evidence>
<dbReference type="SUPFAM" id="SSF54001">
    <property type="entry name" value="Cysteine proteinases"/>
    <property type="match status" value="1"/>
</dbReference>
<dbReference type="PANTHER" id="PTHR22624:SF49">
    <property type="entry name" value="CYSTEINE PROTEASE"/>
    <property type="match status" value="1"/>
</dbReference>
<dbReference type="GO" id="GO:0019786">
    <property type="term" value="F:protein-phosphatidylethanolamide deconjugating activity"/>
    <property type="evidence" value="ECO:0007669"/>
    <property type="project" value="InterPro"/>
</dbReference>
<dbReference type="GO" id="GO:0000423">
    <property type="term" value="P:mitophagy"/>
    <property type="evidence" value="ECO:0007669"/>
    <property type="project" value="TreeGrafter"/>
</dbReference>
<keyword evidence="7" id="KW-0788">Thiol protease</keyword>
<evidence type="ECO:0000313" key="14">
    <source>
        <dbReference type="EMBL" id="CAF4716932.1"/>
    </source>
</evidence>
<dbReference type="GO" id="GO:0015031">
    <property type="term" value="P:protein transport"/>
    <property type="evidence" value="ECO:0007669"/>
    <property type="project" value="UniProtKB-KW"/>
</dbReference>
<keyword evidence="4 11" id="KW-0963">Cytoplasm</keyword>
<comment type="catalytic activity">
    <reaction evidence="10">
        <text>[protein]-C-terminal L-amino acid-glycyl-phosphatidylethanolamide + H2O = [protein]-C-terminal L-amino acid-glycine + a 1,2-diacyl-sn-glycero-3-phosphoethanolamine</text>
        <dbReference type="Rhea" id="RHEA:67548"/>
        <dbReference type="Rhea" id="RHEA-COMP:17323"/>
        <dbReference type="Rhea" id="RHEA-COMP:17324"/>
        <dbReference type="ChEBI" id="CHEBI:15377"/>
        <dbReference type="ChEBI" id="CHEBI:64612"/>
        <dbReference type="ChEBI" id="CHEBI:172940"/>
        <dbReference type="ChEBI" id="CHEBI:172941"/>
    </reaction>
    <physiologicalReaction direction="left-to-right" evidence="10">
        <dbReference type="Rhea" id="RHEA:67549"/>
    </physiologicalReaction>
</comment>
<comment type="similarity">
    <text evidence="2 11">Belongs to the peptidase C54 family.</text>
</comment>
<comment type="function">
    <text evidence="11">Cysteine protease that plays a key role in autophagy by mediating both proteolytic activation and delipidation of ATG8 family proteins.</text>
</comment>
<evidence type="ECO:0000256" key="4">
    <source>
        <dbReference type="ARBA" id="ARBA00022490"/>
    </source>
</evidence>
<dbReference type="GO" id="GO:0005737">
    <property type="term" value="C:cytoplasm"/>
    <property type="evidence" value="ECO:0007669"/>
    <property type="project" value="UniProtKB-SubCell"/>
</dbReference>
<dbReference type="GO" id="GO:0000045">
    <property type="term" value="P:autophagosome assembly"/>
    <property type="evidence" value="ECO:0007669"/>
    <property type="project" value="TreeGrafter"/>
</dbReference>
<dbReference type="PANTHER" id="PTHR22624">
    <property type="entry name" value="CYSTEINE PROTEASE ATG4"/>
    <property type="match status" value="1"/>
</dbReference>
<evidence type="ECO:0000256" key="11">
    <source>
        <dbReference type="RuleBase" id="RU363115"/>
    </source>
</evidence>
<evidence type="ECO:0000256" key="5">
    <source>
        <dbReference type="ARBA" id="ARBA00022670"/>
    </source>
</evidence>
<comment type="subcellular location">
    <subcellularLocation>
        <location evidence="1 11">Cytoplasm</location>
    </subcellularLocation>
</comment>
<dbReference type="AlphaFoldDB" id="A0A8S3AVD4"/>
<protein>
    <recommendedName>
        <fullName evidence="11">Cysteine protease</fullName>
        <ecNumber evidence="11">3.4.22.-</ecNumber>
    </recommendedName>
</protein>
<evidence type="ECO:0000313" key="15">
    <source>
        <dbReference type="Proteomes" id="UP000676336"/>
    </source>
</evidence>
<evidence type="ECO:0000256" key="2">
    <source>
        <dbReference type="ARBA" id="ARBA00010958"/>
    </source>
</evidence>
<dbReference type="Proteomes" id="UP000676336">
    <property type="component" value="Unassembled WGS sequence"/>
</dbReference>
<evidence type="ECO:0000256" key="9">
    <source>
        <dbReference type="ARBA" id="ARBA00023006"/>
    </source>
</evidence>
<feature type="domain" description="Peptidase C54 catalytic" evidence="12">
    <location>
        <begin position="1"/>
        <end position="52"/>
    </location>
</feature>
<dbReference type="EC" id="3.4.22.-" evidence="11"/>
<dbReference type="GO" id="GO:0035973">
    <property type="term" value="P:aggrephagy"/>
    <property type="evidence" value="ECO:0007669"/>
    <property type="project" value="TreeGrafter"/>
</dbReference>
<evidence type="ECO:0000256" key="3">
    <source>
        <dbReference type="ARBA" id="ARBA00022448"/>
    </source>
</evidence>
<dbReference type="Pfam" id="PF03416">
    <property type="entry name" value="Peptidase_C54"/>
    <property type="match status" value="1"/>
</dbReference>
<comment type="caution">
    <text evidence="14">The sequence shown here is derived from an EMBL/GenBank/DDBJ whole genome shotgun (WGS) entry which is preliminary data.</text>
</comment>
<dbReference type="EMBL" id="CAJOBI010121182">
    <property type="protein sequence ID" value="CAF4679002.1"/>
    <property type="molecule type" value="Genomic_DNA"/>
</dbReference>
<evidence type="ECO:0000256" key="10">
    <source>
        <dbReference type="ARBA" id="ARBA00029362"/>
    </source>
</evidence>
<keyword evidence="8 11" id="KW-0653">Protein transport</keyword>
<name>A0A8S3AVD4_9BILA</name>
<keyword evidence="9 11" id="KW-0072">Autophagy</keyword>
<evidence type="ECO:0000256" key="8">
    <source>
        <dbReference type="ARBA" id="ARBA00022927"/>
    </source>
</evidence>
<evidence type="ECO:0000259" key="12">
    <source>
        <dbReference type="Pfam" id="PF03416"/>
    </source>
</evidence>
<proteinExistence type="inferred from homology"/>
<reference evidence="14" key="1">
    <citation type="submission" date="2021-02" db="EMBL/GenBank/DDBJ databases">
        <authorList>
            <person name="Nowell W R."/>
        </authorList>
    </citation>
    <scope>NUCLEOTIDE SEQUENCE</scope>
</reference>